<protein>
    <submittedName>
        <fullName evidence="1">Uncharacterized protein</fullName>
    </submittedName>
</protein>
<gene>
    <name evidence="1" type="ORF">Z955_16375</name>
</gene>
<proteinExistence type="predicted"/>
<evidence type="ECO:0000313" key="1">
    <source>
        <dbReference type="EMBL" id="KGM92993.1"/>
    </source>
</evidence>
<organism evidence="1 2">
    <name type="scientific">Clostridium botulinum C/D str. DC5</name>
    <dbReference type="NCBI Taxonomy" id="1443128"/>
    <lineage>
        <taxon>Bacteria</taxon>
        <taxon>Bacillati</taxon>
        <taxon>Bacillota</taxon>
        <taxon>Clostridia</taxon>
        <taxon>Eubacteriales</taxon>
        <taxon>Clostridiaceae</taxon>
        <taxon>Clostridium</taxon>
    </lineage>
</organism>
<name>A0A0A0HX75_CLOBO</name>
<dbReference type="RefSeq" id="WP_039260322.1">
    <property type="nucleotide sequence ID" value="NZ_JDRY01000176.1"/>
</dbReference>
<sequence>MITNENEYVQMNLKLCMSQCMRKCMNQCMSQYPSDSAGFIKVTNKAAYLGRFSIGYDYHGQFRSFDSPNLKPTKSYTIQLPSAATGILFLAQYYSTTSTIKTITRLQYPNIVSKCFNLTGTIFNPHCVETRC</sequence>
<evidence type="ECO:0000313" key="2">
    <source>
        <dbReference type="Proteomes" id="UP000030014"/>
    </source>
</evidence>
<dbReference type="EMBL" id="JDRY01000176">
    <property type="protein sequence ID" value="KGM92993.1"/>
    <property type="molecule type" value="Genomic_DNA"/>
</dbReference>
<dbReference type="AlphaFoldDB" id="A0A0A0HX75"/>
<comment type="caution">
    <text evidence="1">The sequence shown here is derived from an EMBL/GenBank/DDBJ whole genome shotgun (WGS) entry which is preliminary data.</text>
</comment>
<accession>A0A0A0HX75</accession>
<reference evidence="1 2" key="1">
    <citation type="submission" date="2014-01" db="EMBL/GenBank/DDBJ databases">
        <title>Plasmidome dynamics in the species complex Clostridium novyi sensu lato converts strains of independent lineages into distinctly different pathogens.</title>
        <authorList>
            <person name="Skarin H."/>
            <person name="Segerman B."/>
        </authorList>
    </citation>
    <scope>NUCLEOTIDE SEQUENCE [LARGE SCALE GENOMIC DNA]</scope>
    <source>
        <strain evidence="1 2">DC5</strain>
    </source>
</reference>
<dbReference type="Proteomes" id="UP000030014">
    <property type="component" value="Unassembled WGS sequence"/>
</dbReference>